<dbReference type="KEGG" id="aalt:CC77DRAFT_1096104"/>
<proteinExistence type="predicted"/>
<dbReference type="EMBL" id="KV441482">
    <property type="protein sequence ID" value="OAG18870.1"/>
    <property type="molecule type" value="Genomic_DNA"/>
</dbReference>
<accession>A0A177DI59</accession>
<protein>
    <submittedName>
        <fullName evidence="2">Uncharacterized protein</fullName>
    </submittedName>
</protein>
<dbReference type="AlphaFoldDB" id="A0A177DI59"/>
<dbReference type="Proteomes" id="UP000077248">
    <property type="component" value="Unassembled WGS sequence"/>
</dbReference>
<feature type="compositionally biased region" description="Low complexity" evidence="1">
    <location>
        <begin position="42"/>
        <end position="61"/>
    </location>
</feature>
<feature type="compositionally biased region" description="Basic residues" evidence="1">
    <location>
        <begin position="84"/>
        <end position="101"/>
    </location>
</feature>
<evidence type="ECO:0000313" key="3">
    <source>
        <dbReference type="Proteomes" id="UP000077248"/>
    </source>
</evidence>
<organism evidence="2 3">
    <name type="scientific">Alternaria alternata</name>
    <name type="common">Alternaria rot fungus</name>
    <name type="synonym">Torula alternata</name>
    <dbReference type="NCBI Taxonomy" id="5599"/>
    <lineage>
        <taxon>Eukaryota</taxon>
        <taxon>Fungi</taxon>
        <taxon>Dikarya</taxon>
        <taxon>Ascomycota</taxon>
        <taxon>Pezizomycotina</taxon>
        <taxon>Dothideomycetes</taxon>
        <taxon>Pleosporomycetidae</taxon>
        <taxon>Pleosporales</taxon>
        <taxon>Pleosporineae</taxon>
        <taxon>Pleosporaceae</taxon>
        <taxon>Alternaria</taxon>
        <taxon>Alternaria sect. Alternaria</taxon>
        <taxon>Alternaria alternata complex</taxon>
    </lineage>
</organism>
<reference evidence="2 3" key="1">
    <citation type="submission" date="2016-05" db="EMBL/GenBank/DDBJ databases">
        <title>Comparative analysis of secretome profiles of manganese(II)-oxidizing ascomycete fungi.</title>
        <authorList>
            <consortium name="DOE Joint Genome Institute"/>
            <person name="Zeiner C.A."/>
            <person name="Purvine S.O."/>
            <person name="Zink E.M."/>
            <person name="Wu S."/>
            <person name="Pasa-Tolic L."/>
            <person name="Chaput D.L."/>
            <person name="Haridas S."/>
            <person name="Grigoriev I.V."/>
            <person name="Santelli C.M."/>
            <person name="Hansel C.M."/>
        </authorList>
    </citation>
    <scope>NUCLEOTIDE SEQUENCE [LARGE SCALE GENOMIC DNA]</scope>
    <source>
        <strain evidence="2 3">SRC1lrK2f</strain>
    </source>
</reference>
<feature type="region of interest" description="Disordered" evidence="1">
    <location>
        <begin position="1"/>
        <end position="140"/>
    </location>
</feature>
<keyword evidence="3" id="KW-1185">Reference proteome</keyword>
<dbReference type="GeneID" id="29115419"/>
<gene>
    <name evidence="2" type="ORF">CC77DRAFT_1096104</name>
</gene>
<feature type="compositionally biased region" description="Basic and acidic residues" evidence="1">
    <location>
        <begin position="116"/>
        <end position="140"/>
    </location>
</feature>
<dbReference type="VEuPathDB" id="FungiDB:CC77DRAFT_1096104"/>
<evidence type="ECO:0000313" key="2">
    <source>
        <dbReference type="EMBL" id="OAG18870.1"/>
    </source>
</evidence>
<evidence type="ECO:0000256" key="1">
    <source>
        <dbReference type="SAM" id="MobiDB-lite"/>
    </source>
</evidence>
<sequence length="140" mass="15075">MMAARSHGGQQDTSHCLRDGSHLPGVGVGVTRSTEGDRGVHSANTGAGINATTANTNSSGAPSPIDSISERVYAPLPAMLPKTPKPRRRQPFYRGKDKVKRAITNPNLRAILADKSYPKERRKAAGERPVLKMGISKEYK</sequence>
<dbReference type="RefSeq" id="XP_018384291.1">
    <property type="nucleotide sequence ID" value="XM_018529825.1"/>
</dbReference>
<name>A0A177DI59_ALTAL</name>